<evidence type="ECO:0000313" key="1">
    <source>
        <dbReference type="EMBL" id="ACN33996.1"/>
    </source>
</evidence>
<reference evidence="1" key="2">
    <citation type="submission" date="2012-06" db="EMBL/GenBank/DDBJ databases">
        <authorList>
            <person name="Yu Y."/>
            <person name="Currie J."/>
            <person name="Lomeli R."/>
            <person name="Angelova A."/>
            <person name="Collura K."/>
            <person name="Wissotski M."/>
            <person name="Campos D."/>
            <person name="Kudrna D."/>
            <person name="Golser W."/>
            <person name="Ashely E."/>
            <person name="Descour A."/>
            <person name="Fernandes J."/>
            <person name="Soderlund C."/>
            <person name="Walbot V."/>
        </authorList>
    </citation>
    <scope>NUCLEOTIDE SEQUENCE</scope>
    <source>
        <strain evidence="1">B73</strain>
    </source>
</reference>
<reference evidence="1" key="1">
    <citation type="journal article" date="2009" name="PLoS Genet.">
        <title>Sequencing, mapping, and analysis of 27,455 maize full-length cDNAs.</title>
        <authorList>
            <person name="Soderlund C."/>
            <person name="Descour A."/>
            <person name="Kudrna D."/>
            <person name="Bomhoff M."/>
            <person name="Boyd L."/>
            <person name="Currie J."/>
            <person name="Angelova A."/>
            <person name="Collura K."/>
            <person name="Wissotski M."/>
            <person name="Ashley E."/>
            <person name="Morrow D."/>
            <person name="Fernandes J."/>
            <person name="Walbot V."/>
            <person name="Yu Y."/>
        </authorList>
    </citation>
    <scope>NUCLEOTIDE SEQUENCE</scope>
    <source>
        <strain evidence="1">B73</strain>
    </source>
</reference>
<organism evidence="1">
    <name type="scientific">Zea mays</name>
    <name type="common">Maize</name>
    <dbReference type="NCBI Taxonomy" id="4577"/>
    <lineage>
        <taxon>Eukaryota</taxon>
        <taxon>Viridiplantae</taxon>
        <taxon>Streptophyta</taxon>
        <taxon>Embryophyta</taxon>
        <taxon>Tracheophyta</taxon>
        <taxon>Spermatophyta</taxon>
        <taxon>Magnoliopsida</taxon>
        <taxon>Liliopsida</taxon>
        <taxon>Poales</taxon>
        <taxon>Poaceae</taxon>
        <taxon>PACMAD clade</taxon>
        <taxon>Panicoideae</taxon>
        <taxon>Andropogonodae</taxon>
        <taxon>Andropogoneae</taxon>
        <taxon>Tripsacinae</taxon>
        <taxon>Zea</taxon>
    </lineage>
</organism>
<accession>C0PFN0</accession>
<proteinExistence type="evidence at transcript level"/>
<sequence>MWANCFIQSTMDPGRQMASIGACSATPLAHHPIDPPDPLEHWVEAGLHVWTDRCFWTLEYSFGSMGPSGLLHGATNPIFSHDPLRVLNVSDLRYGAQAQLQGRHKHESAAHK</sequence>
<dbReference type="EMBL" id="BT067099">
    <property type="protein sequence ID" value="ACN33996.1"/>
    <property type="molecule type" value="mRNA"/>
</dbReference>
<protein>
    <submittedName>
        <fullName evidence="1">Uncharacterized protein</fullName>
    </submittedName>
</protein>
<dbReference type="AlphaFoldDB" id="C0PFN0"/>
<name>C0PFN0_MAIZE</name>